<reference evidence="12" key="1">
    <citation type="submission" date="2023-06" db="EMBL/GenBank/DDBJ databases">
        <title>Genomic analysis of the entomopathogenic nematode Steinernema hermaphroditum.</title>
        <authorList>
            <person name="Schwarz E.M."/>
            <person name="Heppert J.K."/>
            <person name="Baniya A."/>
            <person name="Schwartz H.T."/>
            <person name="Tan C.-H."/>
            <person name="Antoshechkin I."/>
            <person name="Sternberg P.W."/>
            <person name="Goodrich-Blair H."/>
            <person name="Dillman A.R."/>
        </authorList>
    </citation>
    <scope>NUCLEOTIDE SEQUENCE</scope>
    <source>
        <strain evidence="12">PS9179</strain>
        <tissue evidence="12">Whole animal</tissue>
    </source>
</reference>
<proteinExistence type="predicted"/>
<dbReference type="InterPro" id="IPR035979">
    <property type="entry name" value="RBD_domain_sf"/>
</dbReference>
<dbReference type="GO" id="GO:0008135">
    <property type="term" value="F:translation factor activity, RNA binding"/>
    <property type="evidence" value="ECO:0007669"/>
    <property type="project" value="TreeGrafter"/>
</dbReference>
<evidence type="ECO:0000256" key="10">
    <source>
        <dbReference type="SAM" id="MobiDB-lite"/>
    </source>
</evidence>
<evidence type="ECO:0000256" key="8">
    <source>
        <dbReference type="PROSITE-ProRule" id="PRU00176"/>
    </source>
</evidence>
<sequence length="934" mass="107294">MNTTAERSAKPIAKALQEEFRRLKAQNGKIKQMYLDVAEQQANAEAEISSLSKELATLRSDNDLLKMSNSNSNSELAALRTQLNAFAEREQETAVQFKHFCEQIEDLQKENSGLTKAVTKGADEISSLKAKVYASNQIDQRRKGEIDALSKLHEELEVANTELKSYIADVDSERFAMQRRVESLVDKDQRNAIKVESLTDLIAKLRAENAELKKYVSTSEEEIEFLKIAFYDGNNELSDLQAQIKAFVTQEQKTAEKMKSNAKLNEELQGTNAELRRSINECRKELTALQVKLDTSAHSERQKEEESRSLAALIEKLRIEKDNQAKCIVLSRNVVCVPVVSLVQIPAKMDETAISAKNCTPRTIRELATAEYFRFEYKAPIPHRTELDRYRSVEEKTERILETIDVVKREDVDFAKLTPFDVSQLMVALQQDLDYLAEEVVKATNSDIARTGRPIRVSSFSYAAIDDDDPQCSVATFHRRLHDLGKSAVVIKQQFVNPFPIADYTNIDQDYKGTWRVPEFESSSQTGTQINNGDRNESQVRNNNKSLVKKTAHPFNCLLKECEKYMKVKKDNLGLYAKPQVISIRTLRNKHRREFKEVSKASAVEEKRREEEEWCEQGMPTNVEDISELPLQFTGDLKTLRKFRLQGPPREDEHQCADLDLAMYNHYNPTPHVFSRKIFVGGIAADWEERELRQVLGRFGPFTVDWPVKGAALNMKERERSLDFVFLIFEYEQSVRSMIDASETRDGRYYLSVTLKTGEERTLQIGPWRLHDAEYIVNPLFKIPMRNIVFVGGVPRTLRAVDIAHIFDRIYGPVIEAGVDTDLEHHYPKGAARITFIERRSFIQAIRDRCIYISHCGTERLIDIKPYVLDDVPCDECLGAKCNGQYADFFCPDLKCLQYYCRHCWDYMHSISSDRQRHEPVIKEDLATQMYAKN</sequence>
<dbReference type="SUPFAM" id="SSF54928">
    <property type="entry name" value="RNA-binding domain, RBD"/>
    <property type="match status" value="1"/>
</dbReference>
<dbReference type="CDD" id="cd19757">
    <property type="entry name" value="Bbox1"/>
    <property type="match status" value="1"/>
</dbReference>
<organism evidence="12 13">
    <name type="scientific">Steinernema hermaphroditum</name>
    <dbReference type="NCBI Taxonomy" id="289476"/>
    <lineage>
        <taxon>Eukaryota</taxon>
        <taxon>Metazoa</taxon>
        <taxon>Ecdysozoa</taxon>
        <taxon>Nematoda</taxon>
        <taxon>Chromadorea</taxon>
        <taxon>Rhabditida</taxon>
        <taxon>Tylenchina</taxon>
        <taxon>Panagrolaimomorpha</taxon>
        <taxon>Strongyloidoidea</taxon>
        <taxon>Steinernematidae</taxon>
        <taxon>Steinernema</taxon>
    </lineage>
</organism>
<keyword evidence="9" id="KW-0175">Coiled coil</keyword>
<dbReference type="PANTHER" id="PTHR12566">
    <property type="entry name" value="CYTOPLASMIC POLYADENYLATION ELEMENT BINDING PROTEIN CPEB"/>
    <property type="match status" value="1"/>
</dbReference>
<evidence type="ECO:0000313" key="13">
    <source>
        <dbReference type="Proteomes" id="UP001175271"/>
    </source>
</evidence>
<accession>A0AA39LM94</accession>
<dbReference type="GO" id="GO:0043022">
    <property type="term" value="F:ribosome binding"/>
    <property type="evidence" value="ECO:0007669"/>
    <property type="project" value="TreeGrafter"/>
</dbReference>
<dbReference type="GO" id="GO:0045202">
    <property type="term" value="C:synapse"/>
    <property type="evidence" value="ECO:0007669"/>
    <property type="project" value="TreeGrafter"/>
</dbReference>
<dbReference type="InterPro" id="IPR034819">
    <property type="entry name" value="CPEB"/>
</dbReference>
<keyword evidence="13" id="KW-1185">Reference proteome</keyword>
<dbReference type="PANTHER" id="PTHR12566:SF12">
    <property type="entry name" value="TRANSLATIONAL REGULATOR ORB2"/>
    <property type="match status" value="1"/>
</dbReference>
<dbReference type="GO" id="GO:0003730">
    <property type="term" value="F:mRNA 3'-UTR binding"/>
    <property type="evidence" value="ECO:0007669"/>
    <property type="project" value="InterPro"/>
</dbReference>
<dbReference type="Pfam" id="PF16367">
    <property type="entry name" value="RRM_7"/>
    <property type="match status" value="1"/>
</dbReference>
<dbReference type="FunFam" id="4.10.640.40:FF:000001">
    <property type="entry name" value="Cytoplasmic polyadenylation element-binding 2 isoform X2"/>
    <property type="match status" value="1"/>
</dbReference>
<evidence type="ECO:0000256" key="9">
    <source>
        <dbReference type="SAM" id="Coils"/>
    </source>
</evidence>
<evidence type="ECO:0000256" key="1">
    <source>
        <dbReference type="ARBA" id="ARBA00022737"/>
    </source>
</evidence>
<gene>
    <name evidence="12" type="ORF">QR680_016325</name>
</gene>
<dbReference type="GO" id="GO:0007283">
    <property type="term" value="P:spermatogenesis"/>
    <property type="evidence" value="ECO:0007669"/>
    <property type="project" value="UniProtKB-KW"/>
</dbReference>
<dbReference type="EMBL" id="JAUCMV010000004">
    <property type="protein sequence ID" value="KAK0402423.1"/>
    <property type="molecule type" value="Genomic_DNA"/>
</dbReference>
<protein>
    <recommendedName>
        <fullName evidence="7">Cytoplasmic polyadenylation element-binding protein 1</fullName>
    </recommendedName>
</protein>
<keyword evidence="1" id="KW-0677">Repeat</keyword>
<evidence type="ECO:0000256" key="3">
    <source>
        <dbReference type="ARBA" id="ARBA00022871"/>
    </source>
</evidence>
<dbReference type="Pfam" id="PF16366">
    <property type="entry name" value="CEBP_ZZ"/>
    <property type="match status" value="1"/>
</dbReference>
<dbReference type="GO" id="GO:0030154">
    <property type="term" value="P:cell differentiation"/>
    <property type="evidence" value="ECO:0007669"/>
    <property type="project" value="UniProtKB-KW"/>
</dbReference>
<keyword evidence="3" id="KW-0744">Spermatogenesis</keyword>
<dbReference type="Gene3D" id="3.30.70.330">
    <property type="match status" value="2"/>
</dbReference>
<comment type="caution">
    <text evidence="12">The sequence shown here is derived from an EMBL/GenBank/DDBJ whole genome shotgun (WGS) entry which is preliminary data.</text>
</comment>
<dbReference type="SMART" id="SM00360">
    <property type="entry name" value="RRM"/>
    <property type="match status" value="2"/>
</dbReference>
<dbReference type="Proteomes" id="UP001175271">
    <property type="component" value="Unassembled WGS sequence"/>
</dbReference>
<dbReference type="Gene3D" id="4.10.640.40">
    <property type="entry name" value="Cytoplasmic polyadenylation element-binding protein, ZZ domain"/>
    <property type="match status" value="1"/>
</dbReference>
<dbReference type="InterPro" id="IPR012677">
    <property type="entry name" value="Nucleotide-bd_a/b_plait_sf"/>
</dbReference>
<dbReference type="Gene3D" id="1.10.287.1490">
    <property type="match status" value="1"/>
</dbReference>
<dbReference type="GO" id="GO:2000766">
    <property type="term" value="P:negative regulation of cytoplasmic translation"/>
    <property type="evidence" value="ECO:0007669"/>
    <property type="project" value="TreeGrafter"/>
</dbReference>
<evidence type="ECO:0000256" key="4">
    <source>
        <dbReference type="ARBA" id="ARBA00022884"/>
    </source>
</evidence>
<evidence type="ECO:0000256" key="7">
    <source>
        <dbReference type="ARBA" id="ARBA00070028"/>
    </source>
</evidence>
<feature type="region of interest" description="Disordered" evidence="10">
    <location>
        <begin position="522"/>
        <end position="542"/>
    </location>
</feature>
<keyword evidence="2" id="KW-0221">Differentiation</keyword>
<dbReference type="GO" id="GO:0005634">
    <property type="term" value="C:nucleus"/>
    <property type="evidence" value="ECO:0007669"/>
    <property type="project" value="TreeGrafter"/>
</dbReference>
<evidence type="ECO:0000256" key="5">
    <source>
        <dbReference type="ARBA" id="ARBA00058170"/>
    </source>
</evidence>
<feature type="domain" description="RRM" evidence="11">
    <location>
        <begin position="787"/>
        <end position="858"/>
    </location>
</feature>
<feature type="domain" description="RRM" evidence="11">
    <location>
        <begin position="676"/>
        <end position="765"/>
    </location>
</feature>
<comment type="function">
    <text evidence="5">Cytoplasmic polyadenylation element binding protein that binds to and regulates the translation of specific mRNAs. Essential for progression through meiosis. Involved in spermatogenesis.</text>
</comment>
<comment type="subunit">
    <text evidence="6">Interacts with fbf-1.</text>
</comment>
<dbReference type="GO" id="GO:0000900">
    <property type="term" value="F:mRNA regulatory element binding translation repressor activity"/>
    <property type="evidence" value="ECO:0007669"/>
    <property type="project" value="TreeGrafter"/>
</dbReference>
<evidence type="ECO:0000256" key="6">
    <source>
        <dbReference type="ARBA" id="ARBA00065903"/>
    </source>
</evidence>
<name>A0AA39LM94_9BILA</name>
<evidence type="ECO:0000256" key="2">
    <source>
        <dbReference type="ARBA" id="ARBA00022782"/>
    </source>
</evidence>
<dbReference type="AlphaFoldDB" id="A0AA39LM94"/>
<evidence type="ECO:0000259" key="11">
    <source>
        <dbReference type="PROSITE" id="PS50102"/>
    </source>
</evidence>
<keyword evidence="4 8" id="KW-0694">RNA-binding</keyword>
<dbReference type="GO" id="GO:0043005">
    <property type="term" value="C:neuron projection"/>
    <property type="evidence" value="ECO:0007669"/>
    <property type="project" value="TreeGrafter"/>
</dbReference>
<feature type="coiled-coil region" evidence="9">
    <location>
        <begin position="195"/>
        <end position="222"/>
    </location>
</feature>
<dbReference type="PROSITE" id="PS50102">
    <property type="entry name" value="RRM"/>
    <property type="match status" value="2"/>
</dbReference>
<feature type="coiled-coil region" evidence="9">
    <location>
        <begin position="261"/>
        <end position="320"/>
    </location>
</feature>
<evidence type="ECO:0000313" key="12">
    <source>
        <dbReference type="EMBL" id="KAK0402423.1"/>
    </source>
</evidence>
<dbReference type="GO" id="GO:0005737">
    <property type="term" value="C:cytoplasm"/>
    <property type="evidence" value="ECO:0007669"/>
    <property type="project" value="TreeGrafter"/>
</dbReference>
<dbReference type="InterPro" id="IPR032296">
    <property type="entry name" value="CEBP_ZZ"/>
</dbReference>
<feature type="coiled-coil region" evidence="9">
    <location>
        <begin position="13"/>
        <end position="61"/>
    </location>
</feature>
<dbReference type="InterPro" id="IPR038446">
    <property type="entry name" value="CEBP_ZZ_sf"/>
</dbReference>
<dbReference type="InterPro" id="IPR000504">
    <property type="entry name" value="RRM_dom"/>
</dbReference>